<name>A0ABX0Y801_9PSED</name>
<gene>
    <name evidence="2" type="ORF">HBH25_00905</name>
</gene>
<comment type="caution">
    <text evidence="2">The sequence shown here is derived from an EMBL/GenBank/DDBJ whole genome shotgun (WGS) entry which is preliminary data.</text>
</comment>
<evidence type="ECO:0000256" key="1">
    <source>
        <dbReference type="SAM" id="MobiDB-lite"/>
    </source>
</evidence>
<dbReference type="RefSeq" id="WP_168080578.1">
    <property type="nucleotide sequence ID" value="NZ_JAAVJI010000001.1"/>
</dbReference>
<dbReference type="EMBL" id="JAAVJI010000001">
    <property type="protein sequence ID" value="NJO99428.1"/>
    <property type="molecule type" value="Genomic_DNA"/>
</dbReference>
<dbReference type="Proteomes" id="UP000746535">
    <property type="component" value="Unassembled WGS sequence"/>
</dbReference>
<organism evidence="2 3">
    <name type="scientific">Pseudomonas quercus</name>
    <dbReference type="NCBI Taxonomy" id="2722792"/>
    <lineage>
        <taxon>Bacteria</taxon>
        <taxon>Pseudomonadati</taxon>
        <taxon>Pseudomonadota</taxon>
        <taxon>Gammaproteobacteria</taxon>
        <taxon>Pseudomonadales</taxon>
        <taxon>Pseudomonadaceae</taxon>
        <taxon>Pseudomonas</taxon>
    </lineage>
</organism>
<evidence type="ECO:0000313" key="3">
    <source>
        <dbReference type="Proteomes" id="UP000746535"/>
    </source>
</evidence>
<dbReference type="InterPro" id="IPR024510">
    <property type="entry name" value="DUF2589"/>
</dbReference>
<dbReference type="Pfam" id="PF11655">
    <property type="entry name" value="DUF2589"/>
    <property type="match status" value="1"/>
</dbReference>
<protein>
    <submittedName>
        <fullName evidence="2">DUF2589 domain-containing protein</fullName>
    </submittedName>
</protein>
<reference evidence="2 3" key="1">
    <citation type="submission" date="2020-03" db="EMBL/GenBank/DDBJ databases">
        <authorList>
            <person name="Wang L."/>
            <person name="He N."/>
            <person name="Li Y."/>
            <person name="Fang Y."/>
            <person name="Zhang F."/>
        </authorList>
    </citation>
    <scope>NUCLEOTIDE SEQUENCE [LARGE SCALE GENOMIC DNA]</scope>
    <source>
        <strain evidence="3">hsmgli-8</strain>
    </source>
</reference>
<evidence type="ECO:0000313" key="2">
    <source>
        <dbReference type="EMBL" id="NJO99428.1"/>
    </source>
</evidence>
<keyword evidence="3" id="KW-1185">Reference proteome</keyword>
<sequence length="189" mass="20968">MGLFSRKEPMVSSDLRDITRGLHEAASSANSLIAQQYIKLFDQFFDYDPDDLGTPMRAKMVEVALDAQHYMQVPLITLVAPRGLALETMNVDLSVKVTGTEAEAVTHALENGELNSERFYVTLGGLRRDPAQRNPDEVQISLTFKACDPPEAVQRLLEEYTQLITPLRRSAPQAAPLPDEAQDVEHSGD</sequence>
<accession>A0ABX0Y801</accession>
<proteinExistence type="predicted"/>
<feature type="region of interest" description="Disordered" evidence="1">
    <location>
        <begin position="167"/>
        <end position="189"/>
    </location>
</feature>